<protein>
    <submittedName>
        <fullName evidence="2">Uncharacterized protein</fullName>
    </submittedName>
</protein>
<sequence length="102" mass="10865">MDFRNQKTRNRDEETRSDVADFNKQQANAGGRGEGQADQDEPDTPAEKSSDAKRHGNTSPTTAGVSGKPVINSSGIPEVVPAAGRANEADGEKVPSKKSRTR</sequence>
<keyword evidence="3" id="KW-1185">Reference proteome</keyword>
<feature type="compositionally biased region" description="Basic and acidic residues" evidence="1">
    <location>
        <begin position="45"/>
        <end position="54"/>
    </location>
</feature>
<gene>
    <name evidence="2" type="ORF">PX52LOC_08229</name>
</gene>
<dbReference type="EMBL" id="CP042425">
    <property type="protein sequence ID" value="QEL21100.1"/>
    <property type="molecule type" value="Genomic_DNA"/>
</dbReference>
<dbReference type="Proteomes" id="UP000324974">
    <property type="component" value="Chromosome"/>
</dbReference>
<organism evidence="2 3">
    <name type="scientific">Limnoglobus roseus</name>
    <dbReference type="NCBI Taxonomy" id="2598579"/>
    <lineage>
        <taxon>Bacteria</taxon>
        <taxon>Pseudomonadati</taxon>
        <taxon>Planctomycetota</taxon>
        <taxon>Planctomycetia</taxon>
        <taxon>Gemmatales</taxon>
        <taxon>Gemmataceae</taxon>
        <taxon>Limnoglobus</taxon>
    </lineage>
</organism>
<feature type="region of interest" description="Disordered" evidence="1">
    <location>
        <begin position="1"/>
        <end position="102"/>
    </location>
</feature>
<dbReference type="KEGG" id="lrs:PX52LOC_08229"/>
<accession>A0A5C1AQ29</accession>
<evidence type="ECO:0000313" key="3">
    <source>
        <dbReference type="Proteomes" id="UP000324974"/>
    </source>
</evidence>
<dbReference type="AlphaFoldDB" id="A0A5C1AQ29"/>
<feature type="compositionally biased region" description="Basic and acidic residues" evidence="1">
    <location>
        <begin position="1"/>
        <end position="21"/>
    </location>
</feature>
<evidence type="ECO:0000313" key="2">
    <source>
        <dbReference type="EMBL" id="QEL21100.1"/>
    </source>
</evidence>
<name>A0A5C1AQ29_9BACT</name>
<evidence type="ECO:0000256" key="1">
    <source>
        <dbReference type="SAM" id="MobiDB-lite"/>
    </source>
</evidence>
<proteinExistence type="predicted"/>
<reference evidence="3" key="1">
    <citation type="submission" date="2019-08" db="EMBL/GenBank/DDBJ databases">
        <title>Limnoglobus roseus gen. nov., sp. nov., a novel freshwater planctomycete with a giant genome from the family Gemmataceae.</title>
        <authorList>
            <person name="Kulichevskaya I.S."/>
            <person name="Naumoff D.G."/>
            <person name="Miroshnikov K."/>
            <person name="Ivanova A."/>
            <person name="Philippov D.A."/>
            <person name="Hakobyan A."/>
            <person name="Rijpstra I.C."/>
            <person name="Sinninghe Damste J.S."/>
            <person name="Liesack W."/>
            <person name="Dedysh S.N."/>
        </authorList>
    </citation>
    <scope>NUCLEOTIDE SEQUENCE [LARGE SCALE GENOMIC DNA]</scope>
    <source>
        <strain evidence="3">PX52</strain>
    </source>
</reference>